<evidence type="ECO:0000256" key="4">
    <source>
        <dbReference type="ARBA" id="ARBA00022496"/>
    </source>
</evidence>
<feature type="transmembrane region" description="Helical" evidence="15">
    <location>
        <begin position="512"/>
        <end position="532"/>
    </location>
</feature>
<reference evidence="17 18" key="1">
    <citation type="journal article" date="2011" name="J. Microbiol.">
        <title>Gramella jeungdoensis sp. nov., isolated from a solar saltern in Korea.</title>
        <authorList>
            <person name="Joung Y."/>
            <person name="Kim H."/>
            <person name="Jang T."/>
            <person name="Ahn T.S."/>
            <person name="Joh K."/>
        </authorList>
    </citation>
    <scope>NUCLEOTIDE SEQUENCE [LARGE SCALE GENOMIC DNA]</scope>
    <source>
        <strain evidence="17 18">KCTC 23123</strain>
    </source>
</reference>
<feature type="transmembrane region" description="Helical" evidence="15">
    <location>
        <begin position="682"/>
        <end position="702"/>
    </location>
</feature>
<evidence type="ECO:0000313" key="17">
    <source>
        <dbReference type="EMBL" id="TEW72615.1"/>
    </source>
</evidence>
<keyword evidence="18" id="KW-1185">Reference proteome</keyword>
<keyword evidence="14" id="KW-0479">Metal-binding</keyword>
<feature type="binding site" evidence="13">
    <location>
        <begin position="124"/>
        <end position="127"/>
    </location>
    <ligand>
        <name>GTP</name>
        <dbReference type="ChEBI" id="CHEBI:37565"/>
        <label>1</label>
    </ligand>
</feature>
<evidence type="ECO:0000256" key="6">
    <source>
        <dbReference type="ARBA" id="ARBA00022741"/>
    </source>
</evidence>
<evidence type="ECO:0000256" key="10">
    <source>
        <dbReference type="ARBA" id="ARBA00023134"/>
    </source>
</evidence>
<dbReference type="Pfam" id="PF02421">
    <property type="entry name" value="FeoB_N"/>
    <property type="match status" value="1"/>
</dbReference>
<dbReference type="GO" id="GO:0005525">
    <property type="term" value="F:GTP binding"/>
    <property type="evidence" value="ECO:0007669"/>
    <property type="project" value="UniProtKB-KW"/>
</dbReference>
<dbReference type="OrthoDB" id="9809127at2"/>
<proteinExistence type="inferred from homology"/>
<dbReference type="NCBIfam" id="TIGR00437">
    <property type="entry name" value="feoB"/>
    <property type="match status" value="1"/>
</dbReference>
<dbReference type="InterPro" id="IPR030389">
    <property type="entry name" value="G_FEOB_dom"/>
</dbReference>
<comment type="function">
    <text evidence="15">Probable transporter of a GTP-driven Fe(2+) uptake system.</text>
</comment>
<organism evidence="17 18">
    <name type="scientific">Gramella jeungdoensis</name>
    <dbReference type="NCBI Taxonomy" id="708091"/>
    <lineage>
        <taxon>Bacteria</taxon>
        <taxon>Pseudomonadati</taxon>
        <taxon>Bacteroidota</taxon>
        <taxon>Flavobacteriia</taxon>
        <taxon>Flavobacteriales</taxon>
        <taxon>Flavobacteriaceae</taxon>
        <taxon>Christiangramia</taxon>
    </lineage>
</organism>
<feature type="transmembrane region" description="Helical" evidence="15">
    <location>
        <begin position="651"/>
        <end position="670"/>
    </location>
</feature>
<dbReference type="Gene3D" id="3.40.50.300">
    <property type="entry name" value="P-loop containing nucleotide triphosphate hydrolases"/>
    <property type="match status" value="1"/>
</dbReference>
<keyword evidence="7 15" id="KW-1133">Transmembrane helix</keyword>
<dbReference type="InterPro" id="IPR011642">
    <property type="entry name" value="Gate_dom"/>
</dbReference>
<dbReference type="InterPro" id="IPR003373">
    <property type="entry name" value="Fe2_transport_prot-B"/>
</dbReference>
<dbReference type="InterPro" id="IPR005225">
    <property type="entry name" value="Small_GTP-bd"/>
</dbReference>
<feature type="transmembrane region" description="Helical" evidence="15">
    <location>
        <begin position="454"/>
        <end position="475"/>
    </location>
</feature>
<comment type="subcellular location">
    <subcellularLocation>
        <location evidence="15">Cell inner membrane</location>
        <topology evidence="15">Multi-pass membrane protein</topology>
    </subcellularLocation>
    <subcellularLocation>
        <location evidence="1">Cell membrane</location>
        <topology evidence="1">Multi-pass membrane protein</topology>
    </subcellularLocation>
</comment>
<dbReference type="PRINTS" id="PR00326">
    <property type="entry name" value="GTP1OBG"/>
</dbReference>
<dbReference type="Pfam" id="PF07664">
    <property type="entry name" value="FeoB_C"/>
    <property type="match status" value="1"/>
</dbReference>
<comment type="caution">
    <text evidence="17">The sequence shown here is derived from an EMBL/GenBank/DDBJ whole genome shotgun (WGS) entry which is preliminary data.</text>
</comment>
<feature type="transmembrane region" description="Helical" evidence="15">
    <location>
        <begin position="281"/>
        <end position="299"/>
    </location>
</feature>
<feature type="binding site" evidence="13">
    <location>
        <begin position="38"/>
        <end position="42"/>
    </location>
    <ligand>
        <name>GTP</name>
        <dbReference type="ChEBI" id="CHEBI:37565"/>
        <label>1</label>
    </ligand>
</feature>
<dbReference type="InterPro" id="IPR006073">
    <property type="entry name" value="GTP-bd"/>
</dbReference>
<dbReference type="Proteomes" id="UP000298517">
    <property type="component" value="Unassembled WGS sequence"/>
</dbReference>
<feature type="binding site" evidence="13">
    <location>
        <begin position="60"/>
        <end position="63"/>
    </location>
    <ligand>
        <name>GTP</name>
        <dbReference type="ChEBI" id="CHEBI:37565"/>
        <label>1</label>
    </ligand>
</feature>
<dbReference type="CDD" id="cd01879">
    <property type="entry name" value="FeoB"/>
    <property type="match status" value="1"/>
</dbReference>
<keyword evidence="4 15" id="KW-0410">Iron transport</keyword>
<dbReference type="InterPro" id="IPR027417">
    <property type="entry name" value="P-loop_NTPase"/>
</dbReference>
<feature type="binding site" evidence="13">
    <location>
        <begin position="13"/>
        <end position="20"/>
    </location>
    <ligand>
        <name>GTP</name>
        <dbReference type="ChEBI" id="CHEBI:37565"/>
        <label>1</label>
    </ligand>
</feature>
<dbReference type="SUPFAM" id="SSF52540">
    <property type="entry name" value="P-loop containing nucleoside triphosphate hydrolases"/>
    <property type="match status" value="1"/>
</dbReference>
<feature type="binding site" evidence="14">
    <location>
        <position position="27"/>
    </location>
    <ligand>
        <name>Mg(2+)</name>
        <dbReference type="ChEBI" id="CHEBI:18420"/>
        <label>2</label>
    </ligand>
</feature>
<evidence type="ECO:0000256" key="14">
    <source>
        <dbReference type="PIRSR" id="PIRSR603373-2"/>
    </source>
</evidence>
<feature type="transmembrane region" description="Helical" evidence="15">
    <location>
        <begin position="415"/>
        <end position="442"/>
    </location>
</feature>
<dbReference type="AlphaFoldDB" id="A0A4Y8APT9"/>
<evidence type="ECO:0000256" key="11">
    <source>
        <dbReference type="ARBA" id="ARBA00023136"/>
    </source>
</evidence>
<evidence type="ECO:0000256" key="9">
    <source>
        <dbReference type="ARBA" id="ARBA00023065"/>
    </source>
</evidence>
<feature type="transmembrane region" description="Helical" evidence="15">
    <location>
        <begin position="337"/>
        <end position="361"/>
    </location>
</feature>
<evidence type="ECO:0000256" key="1">
    <source>
        <dbReference type="ARBA" id="ARBA00004651"/>
    </source>
</evidence>
<evidence type="ECO:0000256" key="12">
    <source>
        <dbReference type="NCBIfam" id="TIGR00437"/>
    </source>
</evidence>
<keyword evidence="2 15" id="KW-0813">Transport</keyword>
<keyword evidence="14" id="KW-0460">Magnesium</keyword>
<keyword evidence="11 15" id="KW-0472">Membrane</keyword>
<dbReference type="PROSITE" id="PS51711">
    <property type="entry name" value="G_FEOB"/>
    <property type="match status" value="1"/>
</dbReference>
<evidence type="ECO:0000313" key="18">
    <source>
        <dbReference type="Proteomes" id="UP000298517"/>
    </source>
</evidence>
<accession>A0A4Y8APT9</accession>
<keyword evidence="3" id="KW-1003">Cell membrane</keyword>
<dbReference type="GO" id="GO:0015093">
    <property type="term" value="F:ferrous iron transmembrane transporter activity"/>
    <property type="evidence" value="ECO:0007669"/>
    <property type="project" value="UniProtKB-UniRule"/>
</dbReference>
<feature type="binding site" evidence="14">
    <location>
        <position position="28"/>
    </location>
    <ligand>
        <name>Mg(2+)</name>
        <dbReference type="ChEBI" id="CHEBI:18420"/>
        <label>2</label>
    </ligand>
</feature>
<feature type="transmembrane region" description="Helical" evidence="15">
    <location>
        <begin position="381"/>
        <end position="403"/>
    </location>
</feature>
<evidence type="ECO:0000259" key="16">
    <source>
        <dbReference type="PROSITE" id="PS51711"/>
    </source>
</evidence>
<evidence type="ECO:0000256" key="5">
    <source>
        <dbReference type="ARBA" id="ARBA00022692"/>
    </source>
</evidence>
<name>A0A4Y8APT9_9FLAO</name>
<protein>
    <recommendedName>
        <fullName evidence="12 15">Ferrous iron transport protein B</fullName>
    </recommendedName>
</protein>
<dbReference type="InterPro" id="IPR011640">
    <property type="entry name" value="Fe2_transport_prot_B_C"/>
</dbReference>
<keyword evidence="6 13" id="KW-0547">Nucleotide-binding</keyword>
<evidence type="ECO:0000256" key="13">
    <source>
        <dbReference type="PIRSR" id="PIRSR603373-1"/>
    </source>
</evidence>
<keyword evidence="5 15" id="KW-0812">Transmembrane</keyword>
<dbReference type="NCBIfam" id="TIGR00231">
    <property type="entry name" value="small_GTP"/>
    <property type="match status" value="1"/>
</dbReference>
<evidence type="ECO:0000256" key="8">
    <source>
        <dbReference type="ARBA" id="ARBA00023004"/>
    </source>
</evidence>
<evidence type="ECO:0000256" key="3">
    <source>
        <dbReference type="ARBA" id="ARBA00022475"/>
    </source>
</evidence>
<evidence type="ECO:0000256" key="15">
    <source>
        <dbReference type="RuleBase" id="RU362098"/>
    </source>
</evidence>
<feature type="domain" description="FeoB-type G" evidence="16">
    <location>
        <begin position="6"/>
        <end position="173"/>
    </location>
</feature>
<dbReference type="RefSeq" id="WP_134249059.1">
    <property type="nucleotide sequence ID" value="NZ_SNQI01000005.1"/>
</dbReference>
<dbReference type="Pfam" id="PF07670">
    <property type="entry name" value="Gate"/>
    <property type="match status" value="2"/>
</dbReference>
<dbReference type="PANTHER" id="PTHR43185">
    <property type="entry name" value="FERROUS IRON TRANSPORT PROTEIN B"/>
    <property type="match status" value="1"/>
</dbReference>
<dbReference type="EMBL" id="SNQI01000005">
    <property type="protein sequence ID" value="TEW72615.1"/>
    <property type="molecule type" value="Genomic_DNA"/>
</dbReference>
<dbReference type="InterPro" id="IPR050860">
    <property type="entry name" value="FeoB_GTPase"/>
</dbReference>
<dbReference type="PANTHER" id="PTHR43185:SF1">
    <property type="entry name" value="FE(2+) TRANSPORTER FEOB"/>
    <property type="match status" value="1"/>
</dbReference>
<keyword evidence="9" id="KW-0406">Ion transport</keyword>
<evidence type="ECO:0000256" key="2">
    <source>
        <dbReference type="ARBA" id="ARBA00022448"/>
    </source>
</evidence>
<dbReference type="GO" id="GO:0005886">
    <property type="term" value="C:plasma membrane"/>
    <property type="evidence" value="ECO:0007669"/>
    <property type="project" value="UniProtKB-SubCell"/>
</dbReference>
<feature type="binding site" evidence="14">
    <location>
        <position position="24"/>
    </location>
    <ligand>
        <name>Mg(2+)</name>
        <dbReference type="ChEBI" id="CHEBI:18420"/>
        <label>2</label>
    </ligand>
</feature>
<gene>
    <name evidence="17" type="primary">feoB</name>
    <name evidence="17" type="ORF">E2488_14305</name>
</gene>
<comment type="similarity">
    <text evidence="15">Belongs to the TRAFAC class TrmE-Era-EngA-EngB-Septin-like GTPase superfamily. FeoB GTPase (TC 9.A.8) family.</text>
</comment>
<sequence>MSINNTVKVALIGNPNTGKTSLFNQLTGLKQKVGNYPGITVDKKQGFCKLNETTKAVITDLPGTYSINPTSMDETLVLDSLLNEKNDTFPDAIVVVVDIENIKRNLLLFTQIKDLRIPTILVINMVDQMDRKGIKINVPLLETQLKTKIVLASARKRIGIEQIKAAILDYKNLNTAPISNITDRIDKDYFTNLKNAFKEFPLYKSWLLITQIQEFDFLSNQQKALVLKFREDISCIKRYQHKETILRYQIINDILKESFIVDTSKASDLRGILDRILTHKIFGYVIFALILLFIFQGIFEWASYPMDLIDTAFASLSSWVKTVMPPGTFTNLIAEGIIPGIGGVIIFIPQIAILFTFISILEETGYMSRVVFLMDKIMRKFGMSGKSVIPLISGTACAIPAIMASRNINSWKERLITILVVPFTTCSARLPVYAILIALVIPNKAVFGILNLQGLTMMALYLLGFTAAIASSILLHKVLKINTKSLFVIEMPNYKIPSLKNIFYEVIEKTKAFIFGAGKIILALSIVLWFLASNGPDTFKNAEQTITSNIKNKDISTKELQKKIASYKLENSYIGHMGKTIEPIIKPMGYDWKIGIALISSFAAREVFVGALATIYNVDSDGENASTIKQRMSAEINTETGEKRFNIPTGISLLLFYAFAMQCIGTLAIVKRETNSWKWPLLQLVGMGILAYISAFLAFNILS</sequence>
<dbReference type="GO" id="GO:0046872">
    <property type="term" value="F:metal ion binding"/>
    <property type="evidence" value="ECO:0007669"/>
    <property type="project" value="UniProtKB-KW"/>
</dbReference>
<keyword evidence="10 13" id="KW-0342">GTP-binding</keyword>
<evidence type="ECO:0000256" key="7">
    <source>
        <dbReference type="ARBA" id="ARBA00022989"/>
    </source>
</evidence>
<keyword evidence="8 15" id="KW-0408">Iron</keyword>